<keyword evidence="2" id="KW-1185">Reference proteome</keyword>
<name>A0ABT1LTY2_9MICC</name>
<dbReference type="RefSeq" id="WP_254752991.1">
    <property type="nucleotide sequence ID" value="NZ_JANCLV010000022.1"/>
</dbReference>
<dbReference type="InterPro" id="IPR011010">
    <property type="entry name" value="DNA_brk_join_enz"/>
</dbReference>
<dbReference type="SUPFAM" id="SSF56349">
    <property type="entry name" value="DNA breaking-rejoining enzymes"/>
    <property type="match status" value="1"/>
</dbReference>
<dbReference type="EMBL" id="JANCLV010000022">
    <property type="protein sequence ID" value="MCP9001910.1"/>
    <property type="molecule type" value="Genomic_DNA"/>
</dbReference>
<proteinExistence type="predicted"/>
<organism evidence="1 2">
    <name type="scientific">Pseudarthrobacter humi</name>
    <dbReference type="NCBI Taxonomy" id="2952523"/>
    <lineage>
        <taxon>Bacteria</taxon>
        <taxon>Bacillati</taxon>
        <taxon>Actinomycetota</taxon>
        <taxon>Actinomycetes</taxon>
        <taxon>Micrococcales</taxon>
        <taxon>Micrococcaceae</taxon>
        <taxon>Pseudarthrobacter</taxon>
    </lineage>
</organism>
<reference evidence="1 2" key="1">
    <citation type="submission" date="2022-06" db="EMBL/GenBank/DDBJ databases">
        <title>Pseudarthrobacter sp. strain RMG13 Genome sequencing and assembly.</title>
        <authorList>
            <person name="Kim I."/>
        </authorList>
    </citation>
    <scope>NUCLEOTIDE SEQUENCE [LARGE SCALE GENOMIC DNA]</scope>
    <source>
        <strain evidence="1 2">RMG13</strain>
    </source>
</reference>
<comment type="caution">
    <text evidence="1">The sequence shown here is derived from an EMBL/GenBank/DDBJ whole genome shotgun (WGS) entry which is preliminary data.</text>
</comment>
<protein>
    <submittedName>
        <fullName evidence="1">Uncharacterized protein</fullName>
    </submittedName>
</protein>
<accession>A0ABT1LTY2</accession>
<gene>
    <name evidence="1" type="ORF">NFC73_19575</name>
</gene>
<dbReference type="Proteomes" id="UP001524318">
    <property type="component" value="Unassembled WGS sequence"/>
</dbReference>
<sequence length="155" mass="17325">MRAALESNNPVREALATLIGYHALRSGQVRNLLLTDVRDGRLYLPSRTILLAHPARRSLATWLDYRNMQWPETINPHLFINIQTAVRTAPVSHVWINSTLGFSAQALREDRILDEAHATKDIRRLCDLFGLSVKGAERYLDTLDHASLAAAASGT</sequence>
<evidence type="ECO:0000313" key="2">
    <source>
        <dbReference type="Proteomes" id="UP001524318"/>
    </source>
</evidence>
<evidence type="ECO:0000313" key="1">
    <source>
        <dbReference type="EMBL" id="MCP9001910.1"/>
    </source>
</evidence>